<evidence type="ECO:0000256" key="10">
    <source>
        <dbReference type="ARBA" id="ARBA00049729"/>
    </source>
</evidence>
<dbReference type="InterPro" id="IPR003675">
    <property type="entry name" value="Rce1/LyrA-like_dom"/>
</dbReference>
<accession>A0A9Q0L8C5</accession>
<evidence type="ECO:0000256" key="11">
    <source>
        <dbReference type="SAM" id="Phobius"/>
    </source>
</evidence>
<keyword evidence="6" id="KW-0256">Endoplasmic reticulum</keyword>
<dbReference type="PANTHER" id="PTHR13046:SF0">
    <property type="entry name" value="CAAX PRENYL PROTEASE 2"/>
    <property type="match status" value="1"/>
</dbReference>
<dbReference type="Proteomes" id="UP001149090">
    <property type="component" value="Unassembled WGS sequence"/>
</dbReference>
<feature type="transmembrane region" description="Helical" evidence="11">
    <location>
        <begin position="279"/>
        <end position="298"/>
    </location>
</feature>
<keyword evidence="7 11" id="KW-1133">Transmembrane helix</keyword>
<evidence type="ECO:0000259" key="12">
    <source>
        <dbReference type="Pfam" id="PF02517"/>
    </source>
</evidence>
<feature type="transmembrane region" description="Helical" evidence="11">
    <location>
        <begin position="225"/>
        <end position="244"/>
    </location>
</feature>
<dbReference type="PANTHER" id="PTHR13046">
    <property type="entry name" value="PROTEASE U48 CAAX PRENYL PROTEASE RCE1"/>
    <property type="match status" value="1"/>
</dbReference>
<evidence type="ECO:0000256" key="8">
    <source>
        <dbReference type="ARBA" id="ARBA00023136"/>
    </source>
</evidence>
<feature type="transmembrane region" description="Helical" evidence="11">
    <location>
        <begin position="192"/>
        <end position="213"/>
    </location>
</feature>
<dbReference type="InterPro" id="IPR039731">
    <property type="entry name" value="Rce1"/>
</dbReference>
<evidence type="ECO:0000256" key="2">
    <source>
        <dbReference type="ARBA" id="ARBA00006897"/>
    </source>
</evidence>
<feature type="transmembrane region" description="Helical" evidence="11">
    <location>
        <begin position="12"/>
        <end position="35"/>
    </location>
</feature>
<comment type="caution">
    <text evidence="13">The sequence shown here is derived from an EMBL/GenBank/DDBJ whole genome shotgun (WGS) entry which is preliminary data.</text>
</comment>
<comment type="catalytic activity">
    <reaction evidence="9">
        <text>Hydrolyzes the peptide bond -P2-(S-farnesyl or geranylgeranyl)C-P1'-P2'-P3'-COOH where P1' and P2' are amino acids with aliphatic sidechains and P3' is any C-terminal residue.</text>
        <dbReference type="EC" id="3.4.26.1"/>
    </reaction>
</comment>
<feature type="transmembrane region" description="Helical" evidence="11">
    <location>
        <begin position="56"/>
        <end position="79"/>
    </location>
</feature>
<keyword evidence="8 11" id="KW-0472">Membrane</keyword>
<evidence type="ECO:0000256" key="4">
    <source>
        <dbReference type="ARBA" id="ARBA00022692"/>
    </source>
</evidence>
<evidence type="ECO:0000256" key="5">
    <source>
        <dbReference type="ARBA" id="ARBA00022801"/>
    </source>
</evidence>
<evidence type="ECO:0000256" key="3">
    <source>
        <dbReference type="ARBA" id="ARBA00022670"/>
    </source>
</evidence>
<evidence type="ECO:0000256" key="9">
    <source>
        <dbReference type="ARBA" id="ARBA00047280"/>
    </source>
</evidence>
<reference evidence="13" key="1">
    <citation type="submission" date="2022-10" db="EMBL/GenBank/DDBJ databases">
        <title>Novel sulphate-reducing endosymbionts in the free-living metamonad Anaeramoeba.</title>
        <authorList>
            <person name="Jerlstrom-Hultqvist J."/>
            <person name="Cepicka I."/>
            <person name="Gallot-Lavallee L."/>
            <person name="Salas-Leiva D."/>
            <person name="Curtis B.A."/>
            <person name="Zahonova K."/>
            <person name="Pipaliya S."/>
            <person name="Dacks J."/>
            <person name="Roger A.J."/>
        </authorList>
    </citation>
    <scope>NUCLEOTIDE SEQUENCE</scope>
    <source>
        <strain evidence="13">BMAN</strain>
    </source>
</reference>
<protein>
    <recommendedName>
        <fullName evidence="10">intramembrane prenyl-peptidase Rce1</fullName>
        <ecNumber evidence="10">3.4.26.1</ecNumber>
    </recommendedName>
</protein>
<comment type="subcellular location">
    <subcellularLocation>
        <location evidence="1">Endoplasmic reticulum membrane</location>
        <topology evidence="1">Multi-pass membrane protein</topology>
    </subcellularLocation>
</comment>
<dbReference type="EMBL" id="JAPDFW010000123">
    <property type="protein sequence ID" value="KAJ5067951.1"/>
    <property type="molecule type" value="Genomic_DNA"/>
</dbReference>
<evidence type="ECO:0000256" key="1">
    <source>
        <dbReference type="ARBA" id="ARBA00004477"/>
    </source>
</evidence>
<sequence length="309" mass="36693">MNLIEKDHAIIFSIIILLSYIFIGFLFGFFFFSLFSKNQQKKRPNEKTTWDLSKEGMISAFFAQFSSFIVSLIGFNILIKKIDISENFFEMIGFSKINLLIFIPFLLTVILFLGPISFKYYDFRIFCEEKSITFSFSNFLLWIKEDPFCYLPKTKWKLIKNCVFAPLSEEFTFRSFLIVVFFLAKFNLNFCIFYSSLIFSLAHISFFLQNIFFKKVPIIPSIFELFFQMGYTFLFGIYTSYLFIKTHFLVPLFLIHSFCNFLGFPPLHRLFKHKNRFQIIIYAIFGCSLFAFLLPLLTSSKLYSNNFFE</sequence>
<keyword evidence="5" id="KW-0378">Hydrolase</keyword>
<dbReference type="GO" id="GO:0004222">
    <property type="term" value="F:metalloendopeptidase activity"/>
    <property type="evidence" value="ECO:0007669"/>
    <property type="project" value="InterPro"/>
</dbReference>
<dbReference type="AlphaFoldDB" id="A0A9Q0L8C5"/>
<dbReference type="Pfam" id="PF02517">
    <property type="entry name" value="Rce1-like"/>
    <property type="match status" value="1"/>
</dbReference>
<keyword evidence="14" id="KW-1185">Reference proteome</keyword>
<dbReference type="OrthoDB" id="271604at2759"/>
<name>A0A9Q0L8C5_ANAIG</name>
<evidence type="ECO:0000256" key="6">
    <source>
        <dbReference type="ARBA" id="ARBA00022824"/>
    </source>
</evidence>
<keyword evidence="4 11" id="KW-0812">Transmembrane</keyword>
<feature type="transmembrane region" description="Helical" evidence="11">
    <location>
        <begin position="250"/>
        <end position="267"/>
    </location>
</feature>
<proteinExistence type="inferred from homology"/>
<gene>
    <name evidence="13" type="ORF">M0811_12758</name>
</gene>
<keyword evidence="3 13" id="KW-0645">Protease</keyword>
<dbReference type="OMA" id="FPLICNT"/>
<dbReference type="GO" id="GO:0071586">
    <property type="term" value="P:CAAX-box protein processing"/>
    <property type="evidence" value="ECO:0007669"/>
    <property type="project" value="InterPro"/>
</dbReference>
<evidence type="ECO:0000313" key="13">
    <source>
        <dbReference type="EMBL" id="KAJ5067951.1"/>
    </source>
</evidence>
<feature type="domain" description="CAAX prenyl protease 2/Lysostaphin resistance protein A-like" evidence="12">
    <location>
        <begin position="156"/>
        <end position="262"/>
    </location>
</feature>
<organism evidence="13 14">
    <name type="scientific">Anaeramoeba ignava</name>
    <name type="common">Anaerobic marine amoeba</name>
    <dbReference type="NCBI Taxonomy" id="1746090"/>
    <lineage>
        <taxon>Eukaryota</taxon>
        <taxon>Metamonada</taxon>
        <taxon>Anaeramoebidae</taxon>
        <taxon>Anaeramoeba</taxon>
    </lineage>
</organism>
<feature type="transmembrane region" description="Helical" evidence="11">
    <location>
        <begin position="99"/>
        <end position="121"/>
    </location>
</feature>
<evidence type="ECO:0000256" key="7">
    <source>
        <dbReference type="ARBA" id="ARBA00022989"/>
    </source>
</evidence>
<dbReference type="GO" id="GO:0005789">
    <property type="term" value="C:endoplasmic reticulum membrane"/>
    <property type="evidence" value="ECO:0007669"/>
    <property type="project" value="UniProtKB-SubCell"/>
</dbReference>
<dbReference type="EC" id="3.4.26.1" evidence="10"/>
<comment type="similarity">
    <text evidence="2">Belongs to the peptidase U48 family.</text>
</comment>
<evidence type="ECO:0000313" key="14">
    <source>
        <dbReference type="Proteomes" id="UP001149090"/>
    </source>
</evidence>